<proteinExistence type="predicted"/>
<accession>A0A392SM73</accession>
<dbReference type="Proteomes" id="UP000265520">
    <property type="component" value="Unassembled WGS sequence"/>
</dbReference>
<name>A0A392SM73_9FABA</name>
<evidence type="ECO:0000313" key="2">
    <source>
        <dbReference type="EMBL" id="MCI48976.1"/>
    </source>
</evidence>
<evidence type="ECO:0000256" key="1">
    <source>
        <dbReference type="SAM" id="MobiDB-lite"/>
    </source>
</evidence>
<dbReference type="AlphaFoldDB" id="A0A392SM73"/>
<evidence type="ECO:0000313" key="3">
    <source>
        <dbReference type="Proteomes" id="UP000265520"/>
    </source>
</evidence>
<sequence>MQKRETETQGKSPQIGDCQKDIREEETSGRTGTKAGEVDAPTSSRGTVAQEHTGRKKN</sequence>
<keyword evidence="3" id="KW-1185">Reference proteome</keyword>
<comment type="caution">
    <text evidence="2">The sequence shown here is derived from an EMBL/GenBank/DDBJ whole genome shotgun (WGS) entry which is preliminary data.</text>
</comment>
<feature type="region of interest" description="Disordered" evidence="1">
    <location>
        <begin position="1"/>
        <end position="58"/>
    </location>
</feature>
<protein>
    <submittedName>
        <fullName evidence="2">Uncharacterized protein</fullName>
    </submittedName>
</protein>
<organism evidence="2 3">
    <name type="scientific">Trifolium medium</name>
    <dbReference type="NCBI Taxonomy" id="97028"/>
    <lineage>
        <taxon>Eukaryota</taxon>
        <taxon>Viridiplantae</taxon>
        <taxon>Streptophyta</taxon>
        <taxon>Embryophyta</taxon>
        <taxon>Tracheophyta</taxon>
        <taxon>Spermatophyta</taxon>
        <taxon>Magnoliopsida</taxon>
        <taxon>eudicotyledons</taxon>
        <taxon>Gunneridae</taxon>
        <taxon>Pentapetalae</taxon>
        <taxon>rosids</taxon>
        <taxon>fabids</taxon>
        <taxon>Fabales</taxon>
        <taxon>Fabaceae</taxon>
        <taxon>Papilionoideae</taxon>
        <taxon>50 kb inversion clade</taxon>
        <taxon>NPAAA clade</taxon>
        <taxon>Hologalegina</taxon>
        <taxon>IRL clade</taxon>
        <taxon>Trifolieae</taxon>
        <taxon>Trifolium</taxon>
    </lineage>
</organism>
<reference evidence="2 3" key="1">
    <citation type="journal article" date="2018" name="Front. Plant Sci.">
        <title>Red Clover (Trifolium pratense) and Zigzag Clover (T. medium) - A Picture of Genomic Similarities and Differences.</title>
        <authorList>
            <person name="Dluhosova J."/>
            <person name="Istvanek J."/>
            <person name="Nedelnik J."/>
            <person name="Repkova J."/>
        </authorList>
    </citation>
    <scope>NUCLEOTIDE SEQUENCE [LARGE SCALE GENOMIC DNA]</scope>
    <source>
        <strain evidence="3">cv. 10/8</strain>
        <tissue evidence="2">Leaf</tissue>
    </source>
</reference>
<dbReference type="EMBL" id="LXQA010394075">
    <property type="protein sequence ID" value="MCI48976.1"/>
    <property type="molecule type" value="Genomic_DNA"/>
</dbReference>
<feature type="compositionally biased region" description="Basic and acidic residues" evidence="1">
    <location>
        <begin position="18"/>
        <end position="28"/>
    </location>
</feature>
<feature type="non-terminal residue" evidence="2">
    <location>
        <position position="58"/>
    </location>
</feature>